<gene>
    <name evidence="10" type="primary">siaT_8</name>
    <name evidence="10" type="ORF">PHA8399_02235</name>
</gene>
<dbReference type="STRING" id="1396826.PHA8399_02235"/>
<feature type="transmembrane region" description="Helical" evidence="8">
    <location>
        <begin position="7"/>
        <end position="36"/>
    </location>
</feature>
<dbReference type="Pfam" id="PF06808">
    <property type="entry name" value="DctM"/>
    <property type="match status" value="2"/>
</dbReference>
<keyword evidence="2" id="KW-1003">Cell membrane</keyword>
<protein>
    <submittedName>
        <fullName evidence="10">Neu5Ac permease</fullName>
    </submittedName>
</protein>
<dbReference type="GO" id="GO:0005886">
    <property type="term" value="C:plasma membrane"/>
    <property type="evidence" value="ECO:0007669"/>
    <property type="project" value="UniProtKB-SubCell"/>
</dbReference>
<feature type="transmembrane region" description="Helical" evidence="8">
    <location>
        <begin position="404"/>
        <end position="432"/>
    </location>
</feature>
<keyword evidence="5 8" id="KW-1133">Transmembrane helix</keyword>
<feature type="transmembrane region" description="Helical" evidence="8">
    <location>
        <begin position="444"/>
        <end position="470"/>
    </location>
</feature>
<evidence type="ECO:0000313" key="10">
    <source>
        <dbReference type="EMBL" id="CUI00109.1"/>
    </source>
</evidence>
<feature type="transmembrane region" description="Helical" evidence="8">
    <location>
        <begin position="196"/>
        <end position="221"/>
    </location>
</feature>
<feature type="transmembrane region" description="Helical" evidence="8">
    <location>
        <begin position="365"/>
        <end position="384"/>
    </location>
</feature>
<keyword evidence="3 7" id="KW-0997">Cell inner membrane</keyword>
<dbReference type="RefSeq" id="WP_058286218.1">
    <property type="nucleotide sequence ID" value="NZ_CYSR01000022.1"/>
</dbReference>
<feature type="transmembrane region" description="Helical" evidence="8">
    <location>
        <begin position="490"/>
        <end position="511"/>
    </location>
</feature>
<evidence type="ECO:0000256" key="4">
    <source>
        <dbReference type="ARBA" id="ARBA00022692"/>
    </source>
</evidence>
<dbReference type="PANTHER" id="PTHR33362:SF7">
    <property type="entry name" value="SLL1103 PROTEIN"/>
    <property type="match status" value="1"/>
</dbReference>
<keyword evidence="6 8" id="KW-0472">Membrane</keyword>
<feature type="domain" description="TRAP C4-dicarboxylate transport system permease DctM subunit" evidence="9">
    <location>
        <begin position="10"/>
        <end position="283"/>
    </location>
</feature>
<feature type="transmembrane region" description="Helical" evidence="8">
    <location>
        <begin position="56"/>
        <end position="78"/>
    </location>
</feature>
<dbReference type="EMBL" id="CYSR01000022">
    <property type="protein sequence ID" value="CUI00109.1"/>
    <property type="molecule type" value="Genomic_DNA"/>
</dbReference>
<comment type="function">
    <text evidence="7">Part of the tripartite ATP-independent periplasmic (TRAP) transport system.</text>
</comment>
<evidence type="ECO:0000259" key="9">
    <source>
        <dbReference type="Pfam" id="PF06808"/>
    </source>
</evidence>
<feature type="transmembrane region" description="Helical" evidence="8">
    <location>
        <begin position="99"/>
        <end position="132"/>
    </location>
</feature>
<keyword evidence="4 8" id="KW-0812">Transmembrane</keyword>
<evidence type="ECO:0000256" key="2">
    <source>
        <dbReference type="ARBA" id="ARBA00022475"/>
    </source>
</evidence>
<dbReference type="InterPro" id="IPR010656">
    <property type="entry name" value="DctM"/>
</dbReference>
<proteinExistence type="predicted"/>
<evidence type="ECO:0000256" key="1">
    <source>
        <dbReference type="ARBA" id="ARBA00004429"/>
    </source>
</evidence>
<evidence type="ECO:0000313" key="11">
    <source>
        <dbReference type="Proteomes" id="UP000051326"/>
    </source>
</evidence>
<feature type="transmembrane region" description="Helical" evidence="8">
    <location>
        <begin position="269"/>
        <end position="286"/>
    </location>
</feature>
<feature type="domain" description="TRAP C4-dicarboxylate transport system permease DctM subunit" evidence="9">
    <location>
        <begin position="332"/>
        <end position="506"/>
    </location>
</feature>
<organism evidence="10 11">
    <name type="scientific">Leisingera aquaemixtae</name>
    <dbReference type="NCBI Taxonomy" id="1396826"/>
    <lineage>
        <taxon>Bacteria</taxon>
        <taxon>Pseudomonadati</taxon>
        <taxon>Pseudomonadota</taxon>
        <taxon>Alphaproteobacteria</taxon>
        <taxon>Rhodobacterales</taxon>
        <taxon>Roseobacteraceae</taxon>
        <taxon>Leisingera</taxon>
    </lineage>
</organism>
<feature type="transmembrane region" description="Helical" evidence="8">
    <location>
        <begin position="323"/>
        <end position="344"/>
    </location>
</feature>
<dbReference type="Proteomes" id="UP000051326">
    <property type="component" value="Unassembled WGS sequence"/>
</dbReference>
<name>A0A0P1HAF0_9RHOB</name>
<evidence type="ECO:0000256" key="5">
    <source>
        <dbReference type="ARBA" id="ARBA00022989"/>
    </source>
</evidence>
<sequence length="516" mass="53787">MTEYLDLVMFAALMAAILMGFPVAFSIAGVAILFAYLGWVLGVMDVSLLGALGQRAFGLLSNQVLIAIPLFVLMGAILEKSRIAEELLDTMGRLFGQLKGGLGISVVLVGALLAASTGIVGATVVAMGMIALPAMLRAGYDPRVASGIVCTAGTLGQIIPPSTLLIILADVMSNAFQQAQYEQGKFSVEALSVGQFFAAALVPGLVLVVLYLLYILVRGFLRPQDMPSAPAEMARPSRGEVVRAVVPPILLIFAVLGAILGGVATPTEAASVGAIGALLMAGLRAGGPVRLILLGAAALILLGILSGVHPIRLQRSDLSTGDFAAGLFYALLTAAGAIAVIAALRSGLKKRILHEAVTSTATMTAMIFATILAAGMFSLVFIGLGGEERVAHILGNMPGGPSGALLFCMLFIFVLGFFLDFVEISVIVLPLVTPTLILMGHDPVWLGILIAINLQTSFLTPPFGFSLFYLRGAAPEEVTTRHIYQGVVPFIGLQALGVLLVWLIPGLATWLPAAIF</sequence>
<evidence type="ECO:0000256" key="7">
    <source>
        <dbReference type="RuleBase" id="RU369079"/>
    </source>
</evidence>
<dbReference type="AlphaFoldDB" id="A0A0P1HAF0"/>
<dbReference type="InterPro" id="IPR004681">
    <property type="entry name" value="TRAP_DctM"/>
</dbReference>
<reference evidence="10 11" key="1">
    <citation type="submission" date="2015-09" db="EMBL/GenBank/DDBJ databases">
        <authorList>
            <consortium name="Swine Surveillance"/>
        </authorList>
    </citation>
    <scope>NUCLEOTIDE SEQUENCE [LARGE SCALE GENOMIC DNA]</scope>
    <source>
        <strain evidence="10 11">CECT 8399</strain>
    </source>
</reference>
<feature type="transmembrane region" description="Helical" evidence="8">
    <location>
        <begin position="291"/>
        <end position="311"/>
    </location>
</feature>
<dbReference type="GO" id="GO:0022857">
    <property type="term" value="F:transmembrane transporter activity"/>
    <property type="evidence" value="ECO:0007669"/>
    <property type="project" value="UniProtKB-UniRule"/>
</dbReference>
<evidence type="ECO:0000256" key="8">
    <source>
        <dbReference type="SAM" id="Phobius"/>
    </source>
</evidence>
<feature type="transmembrane region" description="Helical" evidence="8">
    <location>
        <begin position="241"/>
        <end position="263"/>
    </location>
</feature>
<accession>A0A0P1HAF0</accession>
<dbReference type="PANTHER" id="PTHR33362">
    <property type="entry name" value="SIALIC ACID TRAP TRANSPORTER PERMEASE PROTEIN SIAT-RELATED"/>
    <property type="match status" value="1"/>
</dbReference>
<comment type="subcellular location">
    <subcellularLocation>
        <location evidence="1 7">Cell inner membrane</location>
        <topology evidence="1 7">Multi-pass membrane protein</topology>
    </subcellularLocation>
</comment>
<evidence type="ECO:0000256" key="3">
    <source>
        <dbReference type="ARBA" id="ARBA00022519"/>
    </source>
</evidence>
<evidence type="ECO:0000256" key="6">
    <source>
        <dbReference type="ARBA" id="ARBA00023136"/>
    </source>
</evidence>
<keyword evidence="7" id="KW-0813">Transport</keyword>